<keyword evidence="4" id="KW-0493">Microtubule</keyword>
<sequence length="417" mass="45415">MVGVRVRPLSAAESARGAVDCLSVTEGNKVFARDPDEKMGGRDYLRLQQFNDHAYQFDAAFGPESGSSEVYARLVRRVVTAVIDGYNGACFAYGATGSGKTHTMLGQPQACNSRREEEAVEELMAAALRDDDFDYKFGVSYVEIYNEKVKDLLNPDSQADLEVREDAKHGTHIQGAVELAVGSAAEIMEHMQRGSVYRTTEATNCNEVSSRSHAVLQVTVKAVQRYGEGGGSKRRLAKMSLIDLAGSERAYKTDNRGQRLVEGRNINRSLLSLANCINALADRTRKGAHVPYRDSKLTRLLKDSLSGTSVAAMLCAVSPSSDQYEETLNTLKRQDVPRASPEVHAAYVQLDNMEADELAAISEESAARDPSSGAVYYYNDQSSATTWHRPGPQALGQAAGAPPRTAISPREYTFGRG</sequence>
<dbReference type="PROSITE" id="PS50067">
    <property type="entry name" value="KINESIN_MOTOR_2"/>
    <property type="match status" value="1"/>
</dbReference>
<dbReference type="GeneID" id="17281315"/>
<dbReference type="PRINTS" id="PR00380">
    <property type="entry name" value="KINESINHEAVY"/>
</dbReference>
<dbReference type="InterPro" id="IPR036961">
    <property type="entry name" value="Kinesin_motor_dom_sf"/>
</dbReference>
<dbReference type="RefSeq" id="XP_005788473.1">
    <property type="nucleotide sequence ID" value="XM_005788416.1"/>
</dbReference>
<evidence type="ECO:0000259" key="6">
    <source>
        <dbReference type="PROSITE" id="PS50067"/>
    </source>
</evidence>
<dbReference type="PANTHER" id="PTHR47969">
    <property type="entry name" value="CHROMOSOME-ASSOCIATED KINESIN KIF4A-RELATED"/>
    <property type="match status" value="1"/>
</dbReference>
<protein>
    <recommendedName>
        <fullName evidence="4">Kinesin-like protein</fullName>
    </recommendedName>
</protein>
<dbReference type="GO" id="GO:0051231">
    <property type="term" value="P:spindle elongation"/>
    <property type="evidence" value="ECO:0007669"/>
    <property type="project" value="TreeGrafter"/>
</dbReference>
<dbReference type="Gene3D" id="3.40.850.10">
    <property type="entry name" value="Kinesin motor domain"/>
    <property type="match status" value="1"/>
</dbReference>
<feature type="binding site" evidence="3">
    <location>
        <begin position="94"/>
        <end position="101"/>
    </location>
    <ligand>
        <name>ATP</name>
        <dbReference type="ChEBI" id="CHEBI:30616"/>
    </ligand>
</feature>
<reference evidence="7" key="2">
    <citation type="submission" date="2024-10" db="UniProtKB">
        <authorList>
            <consortium name="EnsemblProtists"/>
        </authorList>
    </citation>
    <scope>IDENTIFICATION</scope>
</reference>
<evidence type="ECO:0000256" key="5">
    <source>
        <dbReference type="SAM" id="MobiDB-lite"/>
    </source>
</evidence>
<dbReference type="GO" id="GO:0005875">
    <property type="term" value="C:microtubule associated complex"/>
    <property type="evidence" value="ECO:0007669"/>
    <property type="project" value="TreeGrafter"/>
</dbReference>
<dbReference type="GO" id="GO:0005524">
    <property type="term" value="F:ATP binding"/>
    <property type="evidence" value="ECO:0007669"/>
    <property type="project" value="UniProtKB-UniRule"/>
</dbReference>
<evidence type="ECO:0000313" key="8">
    <source>
        <dbReference type="Proteomes" id="UP000013827"/>
    </source>
</evidence>
<evidence type="ECO:0000313" key="7">
    <source>
        <dbReference type="EnsemblProtists" id="EOD36044"/>
    </source>
</evidence>
<dbReference type="KEGG" id="ehx:EMIHUDRAFT_455184"/>
<proteinExistence type="inferred from homology"/>
<dbReference type="eggNOG" id="KOG0242">
    <property type="taxonomic scope" value="Eukaryota"/>
</dbReference>
<keyword evidence="2 3" id="KW-0067">ATP-binding</keyword>
<evidence type="ECO:0000256" key="3">
    <source>
        <dbReference type="PROSITE-ProRule" id="PRU00283"/>
    </source>
</evidence>
<dbReference type="SMART" id="SM00129">
    <property type="entry name" value="KISc"/>
    <property type="match status" value="1"/>
</dbReference>
<dbReference type="InterPro" id="IPR027417">
    <property type="entry name" value="P-loop_NTPase"/>
</dbReference>
<dbReference type="GO" id="GO:0008017">
    <property type="term" value="F:microtubule binding"/>
    <property type="evidence" value="ECO:0007669"/>
    <property type="project" value="InterPro"/>
</dbReference>
<evidence type="ECO:0000256" key="4">
    <source>
        <dbReference type="RuleBase" id="RU000394"/>
    </source>
</evidence>
<comment type="similarity">
    <text evidence="3 4">Belongs to the TRAFAC class myosin-kinesin ATPase superfamily. Kinesin family.</text>
</comment>
<dbReference type="InterPro" id="IPR027640">
    <property type="entry name" value="Kinesin-like_fam"/>
</dbReference>
<dbReference type="GO" id="GO:0007018">
    <property type="term" value="P:microtubule-based movement"/>
    <property type="evidence" value="ECO:0007669"/>
    <property type="project" value="InterPro"/>
</dbReference>
<name>A0A0D3KJV9_EMIH1</name>
<feature type="domain" description="Kinesin motor" evidence="6">
    <location>
        <begin position="1"/>
        <end position="340"/>
    </location>
</feature>
<dbReference type="HOGENOM" id="CLU_001485_2_1_1"/>
<organism evidence="7 8">
    <name type="scientific">Emiliania huxleyi (strain CCMP1516)</name>
    <dbReference type="NCBI Taxonomy" id="280463"/>
    <lineage>
        <taxon>Eukaryota</taxon>
        <taxon>Haptista</taxon>
        <taxon>Haptophyta</taxon>
        <taxon>Prymnesiophyceae</taxon>
        <taxon>Isochrysidales</taxon>
        <taxon>Noelaerhabdaceae</taxon>
        <taxon>Emiliania</taxon>
    </lineage>
</organism>
<dbReference type="GO" id="GO:0003777">
    <property type="term" value="F:microtubule motor activity"/>
    <property type="evidence" value="ECO:0007669"/>
    <property type="project" value="InterPro"/>
</dbReference>
<dbReference type="SUPFAM" id="SSF52540">
    <property type="entry name" value="P-loop containing nucleoside triphosphate hydrolases"/>
    <property type="match status" value="1"/>
</dbReference>
<keyword evidence="3 4" id="KW-0505">Motor protein</keyword>
<dbReference type="InterPro" id="IPR019821">
    <property type="entry name" value="Kinesin_motor_CS"/>
</dbReference>
<dbReference type="EnsemblProtists" id="EOD36044">
    <property type="protein sequence ID" value="EOD36044"/>
    <property type="gene ID" value="EMIHUDRAFT_455184"/>
</dbReference>
<dbReference type="Proteomes" id="UP000013827">
    <property type="component" value="Unassembled WGS sequence"/>
</dbReference>
<dbReference type="InterPro" id="IPR001752">
    <property type="entry name" value="Kinesin_motor_dom"/>
</dbReference>
<keyword evidence="1 3" id="KW-0547">Nucleotide-binding</keyword>
<reference evidence="8" key="1">
    <citation type="journal article" date="2013" name="Nature">
        <title>Pan genome of the phytoplankton Emiliania underpins its global distribution.</title>
        <authorList>
            <person name="Read B.A."/>
            <person name="Kegel J."/>
            <person name="Klute M.J."/>
            <person name="Kuo A."/>
            <person name="Lefebvre S.C."/>
            <person name="Maumus F."/>
            <person name="Mayer C."/>
            <person name="Miller J."/>
            <person name="Monier A."/>
            <person name="Salamov A."/>
            <person name="Young J."/>
            <person name="Aguilar M."/>
            <person name="Claverie J.M."/>
            <person name="Frickenhaus S."/>
            <person name="Gonzalez K."/>
            <person name="Herman E.K."/>
            <person name="Lin Y.C."/>
            <person name="Napier J."/>
            <person name="Ogata H."/>
            <person name="Sarno A.F."/>
            <person name="Shmutz J."/>
            <person name="Schroeder D."/>
            <person name="de Vargas C."/>
            <person name="Verret F."/>
            <person name="von Dassow P."/>
            <person name="Valentin K."/>
            <person name="Van de Peer Y."/>
            <person name="Wheeler G."/>
            <person name="Dacks J.B."/>
            <person name="Delwiche C.F."/>
            <person name="Dyhrman S.T."/>
            <person name="Glockner G."/>
            <person name="John U."/>
            <person name="Richards T."/>
            <person name="Worden A.Z."/>
            <person name="Zhang X."/>
            <person name="Grigoriev I.V."/>
            <person name="Allen A.E."/>
            <person name="Bidle K."/>
            <person name="Borodovsky M."/>
            <person name="Bowler C."/>
            <person name="Brownlee C."/>
            <person name="Cock J.M."/>
            <person name="Elias M."/>
            <person name="Gladyshev V.N."/>
            <person name="Groth M."/>
            <person name="Guda C."/>
            <person name="Hadaegh A."/>
            <person name="Iglesias-Rodriguez M.D."/>
            <person name="Jenkins J."/>
            <person name="Jones B.M."/>
            <person name="Lawson T."/>
            <person name="Leese F."/>
            <person name="Lindquist E."/>
            <person name="Lobanov A."/>
            <person name="Lomsadze A."/>
            <person name="Malik S.B."/>
            <person name="Marsh M.E."/>
            <person name="Mackinder L."/>
            <person name="Mock T."/>
            <person name="Mueller-Roeber B."/>
            <person name="Pagarete A."/>
            <person name="Parker M."/>
            <person name="Probert I."/>
            <person name="Quesneville H."/>
            <person name="Raines C."/>
            <person name="Rensing S.A."/>
            <person name="Riano-Pachon D.M."/>
            <person name="Richier S."/>
            <person name="Rokitta S."/>
            <person name="Shiraiwa Y."/>
            <person name="Soanes D.M."/>
            <person name="van der Giezen M."/>
            <person name="Wahlund T.M."/>
            <person name="Williams B."/>
            <person name="Wilson W."/>
            <person name="Wolfe G."/>
            <person name="Wurch L.L."/>
        </authorList>
    </citation>
    <scope>NUCLEOTIDE SEQUENCE</scope>
</reference>
<dbReference type="STRING" id="2903.R1FRI6"/>
<dbReference type="PROSITE" id="PS00411">
    <property type="entry name" value="KINESIN_MOTOR_1"/>
    <property type="match status" value="1"/>
</dbReference>
<dbReference type="PaxDb" id="2903-EOD36044"/>
<dbReference type="OMA" id="CAELTHV"/>
<dbReference type="Pfam" id="PF00225">
    <property type="entry name" value="Kinesin"/>
    <property type="match status" value="1"/>
</dbReference>
<dbReference type="GO" id="GO:0005874">
    <property type="term" value="C:microtubule"/>
    <property type="evidence" value="ECO:0007669"/>
    <property type="project" value="UniProtKB-KW"/>
</dbReference>
<evidence type="ECO:0000256" key="1">
    <source>
        <dbReference type="ARBA" id="ARBA00022741"/>
    </source>
</evidence>
<dbReference type="AlphaFoldDB" id="A0A0D3KJV9"/>
<keyword evidence="8" id="KW-1185">Reference proteome</keyword>
<feature type="region of interest" description="Disordered" evidence="5">
    <location>
        <begin position="387"/>
        <end position="417"/>
    </location>
</feature>
<dbReference type="Gene3D" id="2.20.70.10">
    <property type="match status" value="1"/>
</dbReference>
<dbReference type="GO" id="GO:0007052">
    <property type="term" value="P:mitotic spindle organization"/>
    <property type="evidence" value="ECO:0007669"/>
    <property type="project" value="TreeGrafter"/>
</dbReference>
<feature type="compositionally biased region" description="Low complexity" evidence="5">
    <location>
        <begin position="390"/>
        <end position="403"/>
    </location>
</feature>
<evidence type="ECO:0000256" key="2">
    <source>
        <dbReference type="ARBA" id="ARBA00022840"/>
    </source>
</evidence>
<dbReference type="PANTHER" id="PTHR47969:SF29">
    <property type="entry name" value="KINESIN-LIKE PROTEIN"/>
    <property type="match status" value="1"/>
</dbReference>
<accession>A0A0D3KJV9</accession>